<reference evidence="3" key="1">
    <citation type="journal article" date="2015" name="PLoS ONE">
        <title>Investigation of a Large Collection of Pseudomonas aeruginosa Bacteriophages Collected from a Single Environmental Source in Abidjan, Cote d'Ivoire.</title>
        <authorList>
            <person name="Essoh C."/>
            <person name="Latino L."/>
            <person name="Midoux C."/>
            <person name="Blouin Y."/>
            <person name="Loukou G."/>
            <person name="Nguetta S.P."/>
            <person name="Lathro S."/>
            <person name="Cablanmian A."/>
            <person name="Kouassi A.K."/>
            <person name="Vergnaud G."/>
            <person name="Pourcel C."/>
        </authorList>
    </citation>
    <scope>NUCLEOTIDE SEQUENCE [LARGE SCALE GENOMIC DNA]</scope>
</reference>
<evidence type="ECO:0000256" key="1">
    <source>
        <dbReference type="SAM" id="MobiDB-lite"/>
    </source>
</evidence>
<organism evidence="2 3">
    <name type="scientific">Pseudomonas phage vB_PaeP_C2-10_Ab09</name>
    <dbReference type="NCBI Taxonomy" id="1476391"/>
    <lineage>
        <taxon>Viruses</taxon>
        <taxon>Duplodnaviria</taxon>
        <taxon>Heunggongvirae</taxon>
        <taxon>Uroviricota</taxon>
        <taxon>Caudoviricetes</taxon>
        <taxon>Schitoviridae</taxon>
        <taxon>Migulavirinae</taxon>
        <taxon>Litunavirus</taxon>
        <taxon>Litunavirus Ab09</taxon>
    </lineage>
</organism>
<dbReference type="RefSeq" id="YP_009031790.1">
    <property type="nucleotide sequence ID" value="NC_024140.1"/>
</dbReference>
<protein>
    <submittedName>
        <fullName evidence="2">Uncharacterized protein</fullName>
    </submittedName>
</protein>
<accession>X5L4L2</accession>
<keyword evidence="3" id="KW-1185">Reference proteome</keyword>
<gene>
    <name evidence="2" type="primary">ORF13</name>
</gene>
<dbReference type="Proteomes" id="UP000019788">
    <property type="component" value="Segment"/>
</dbReference>
<feature type="region of interest" description="Disordered" evidence="1">
    <location>
        <begin position="1"/>
        <end position="26"/>
    </location>
</feature>
<dbReference type="KEGG" id="vg:19487138"/>
<evidence type="ECO:0000313" key="3">
    <source>
        <dbReference type="Proteomes" id="UP000019788"/>
    </source>
</evidence>
<sequence length="108" mass="12587">MESALFGWRNDMPTDPKTPCGGTPTGRLVMDREYLTKHLEVRKYSGRRIDTVYIDMTVLEERVMAHMMDQLPKPVKKSKRCPKWEMPVRNHEINHLGKGPRNKFGGFN</sequence>
<dbReference type="EMBL" id="HG962375">
    <property type="protein sequence ID" value="CDN96826.1"/>
    <property type="molecule type" value="Genomic_DNA"/>
</dbReference>
<evidence type="ECO:0000313" key="2">
    <source>
        <dbReference type="EMBL" id="CDN96826.1"/>
    </source>
</evidence>
<name>X5L4L2_9CAUD</name>
<dbReference type="GeneID" id="19487138"/>
<proteinExistence type="predicted"/>